<comment type="caution">
    <text evidence="2">The sequence shown here is derived from an EMBL/GenBank/DDBJ whole genome shotgun (WGS) entry which is preliminary data.</text>
</comment>
<accession>A0A835CE73</accession>
<reference evidence="2" key="1">
    <citation type="submission" date="2020-09" db="EMBL/GenBank/DDBJ databases">
        <title>Genome-Enabled Discovery of Anthraquinone Biosynthesis in Senna tora.</title>
        <authorList>
            <person name="Kang S.-H."/>
            <person name="Pandey R.P."/>
            <person name="Lee C.-M."/>
            <person name="Sim J.-S."/>
            <person name="Jeong J.-T."/>
            <person name="Choi B.-S."/>
            <person name="Jung M."/>
            <person name="Ginzburg D."/>
            <person name="Zhao K."/>
            <person name="Won S.Y."/>
            <person name="Oh T.-J."/>
            <person name="Yu Y."/>
            <person name="Kim N.-H."/>
            <person name="Lee O.R."/>
            <person name="Lee T.-H."/>
            <person name="Bashyal P."/>
            <person name="Kim T.-S."/>
            <person name="Lee W.-H."/>
            <person name="Kawkins C."/>
            <person name="Kim C.-K."/>
            <person name="Kim J.S."/>
            <person name="Ahn B.O."/>
            <person name="Rhee S.Y."/>
            <person name="Sohng J.K."/>
        </authorList>
    </citation>
    <scope>NUCLEOTIDE SEQUENCE</scope>
    <source>
        <tissue evidence="2">Leaf</tissue>
    </source>
</reference>
<gene>
    <name evidence="2" type="ORF">G2W53_007953</name>
</gene>
<evidence type="ECO:0000256" key="1">
    <source>
        <dbReference type="SAM" id="MobiDB-lite"/>
    </source>
</evidence>
<protein>
    <submittedName>
        <fullName evidence="2">Uncharacterized protein</fullName>
    </submittedName>
</protein>
<proteinExistence type="predicted"/>
<dbReference type="EMBL" id="JAAIUW010000003">
    <property type="protein sequence ID" value="KAF7839471.1"/>
    <property type="molecule type" value="Genomic_DNA"/>
</dbReference>
<name>A0A835CE73_9FABA</name>
<feature type="compositionally biased region" description="Low complexity" evidence="1">
    <location>
        <begin position="1"/>
        <end position="11"/>
    </location>
</feature>
<keyword evidence="3" id="KW-1185">Reference proteome</keyword>
<sequence>MLPSSSPPLFKLPRRPPLTPLPQNHDNSISGDLTHLRSRHPIRLATHSIVDQTAPRRSQQNRQIGLEASFTAVAMIGVGASNATQPLAIIVLEATTIENTSQAPYTQGEQRSRHPFGLPHALCPVGDNLGQHNQPFANFNDLHEEISHLRSILASFHHHLTY</sequence>
<evidence type="ECO:0000313" key="2">
    <source>
        <dbReference type="EMBL" id="KAF7839471.1"/>
    </source>
</evidence>
<evidence type="ECO:0000313" key="3">
    <source>
        <dbReference type="Proteomes" id="UP000634136"/>
    </source>
</evidence>
<dbReference type="Proteomes" id="UP000634136">
    <property type="component" value="Unassembled WGS sequence"/>
</dbReference>
<dbReference type="AlphaFoldDB" id="A0A835CE73"/>
<feature type="region of interest" description="Disordered" evidence="1">
    <location>
        <begin position="1"/>
        <end position="33"/>
    </location>
</feature>
<organism evidence="2 3">
    <name type="scientific">Senna tora</name>
    <dbReference type="NCBI Taxonomy" id="362788"/>
    <lineage>
        <taxon>Eukaryota</taxon>
        <taxon>Viridiplantae</taxon>
        <taxon>Streptophyta</taxon>
        <taxon>Embryophyta</taxon>
        <taxon>Tracheophyta</taxon>
        <taxon>Spermatophyta</taxon>
        <taxon>Magnoliopsida</taxon>
        <taxon>eudicotyledons</taxon>
        <taxon>Gunneridae</taxon>
        <taxon>Pentapetalae</taxon>
        <taxon>rosids</taxon>
        <taxon>fabids</taxon>
        <taxon>Fabales</taxon>
        <taxon>Fabaceae</taxon>
        <taxon>Caesalpinioideae</taxon>
        <taxon>Cassia clade</taxon>
        <taxon>Senna</taxon>
    </lineage>
</organism>